<dbReference type="EMBL" id="BAAAUG010000039">
    <property type="protein sequence ID" value="GAA3101732.1"/>
    <property type="molecule type" value="Genomic_DNA"/>
</dbReference>
<feature type="chain" id="PRO_5046020959" evidence="4">
    <location>
        <begin position="22"/>
        <end position="877"/>
    </location>
</feature>
<evidence type="ECO:0000313" key="7">
    <source>
        <dbReference type="Proteomes" id="UP001501637"/>
    </source>
</evidence>
<dbReference type="SMART" id="SM01217">
    <property type="entry name" value="Fn3_like"/>
    <property type="match status" value="1"/>
</dbReference>
<reference evidence="7" key="1">
    <citation type="journal article" date="2019" name="Int. J. Syst. Evol. Microbiol.">
        <title>The Global Catalogue of Microorganisms (GCM) 10K type strain sequencing project: providing services to taxonomists for standard genome sequencing and annotation.</title>
        <authorList>
            <consortium name="The Broad Institute Genomics Platform"/>
            <consortium name="The Broad Institute Genome Sequencing Center for Infectious Disease"/>
            <person name="Wu L."/>
            <person name="Ma J."/>
        </authorList>
    </citation>
    <scope>NUCLEOTIDE SEQUENCE [LARGE SCALE GENOMIC DNA]</scope>
    <source>
        <strain evidence="7">JCM 9092</strain>
    </source>
</reference>
<comment type="similarity">
    <text evidence="1">Belongs to the glycosyl hydrolase 3 family.</text>
</comment>
<dbReference type="InterPro" id="IPR037524">
    <property type="entry name" value="PA14/GLEYA"/>
</dbReference>
<feature type="compositionally biased region" description="Basic and acidic residues" evidence="3">
    <location>
        <begin position="695"/>
        <end position="708"/>
    </location>
</feature>
<feature type="domain" description="PA14" evidence="5">
    <location>
        <begin position="424"/>
        <end position="591"/>
    </location>
</feature>
<keyword evidence="4" id="KW-0732">Signal</keyword>
<comment type="caution">
    <text evidence="6">The sequence shown here is derived from an EMBL/GenBank/DDBJ whole genome shotgun (WGS) entry which is preliminary data.</text>
</comment>
<gene>
    <name evidence="6" type="ORF">GCM10010449_26080</name>
</gene>
<dbReference type="InterPro" id="IPR002772">
    <property type="entry name" value="Glyco_hydro_3_C"/>
</dbReference>
<dbReference type="Gene3D" id="3.20.20.300">
    <property type="entry name" value="Glycoside hydrolase, family 3, N-terminal domain"/>
    <property type="match status" value="1"/>
</dbReference>
<dbReference type="InterPro" id="IPR050288">
    <property type="entry name" value="Cellulose_deg_GH3"/>
</dbReference>
<keyword evidence="2 6" id="KW-0378">Hydrolase</keyword>
<dbReference type="Gene3D" id="2.60.40.10">
    <property type="entry name" value="Immunoglobulins"/>
    <property type="match status" value="1"/>
</dbReference>
<feature type="signal peptide" evidence="4">
    <location>
        <begin position="1"/>
        <end position="21"/>
    </location>
</feature>
<feature type="region of interest" description="Disordered" evidence="3">
    <location>
        <begin position="440"/>
        <end position="463"/>
    </location>
</feature>
<name>A0ABP6MCU3_9ACTN</name>
<dbReference type="Pfam" id="PF00933">
    <property type="entry name" value="Glyco_hydro_3"/>
    <property type="match status" value="1"/>
</dbReference>
<dbReference type="InterPro" id="IPR026891">
    <property type="entry name" value="Fn3-like"/>
</dbReference>
<keyword evidence="7" id="KW-1185">Reference proteome</keyword>
<dbReference type="PANTHER" id="PTHR42715:SF10">
    <property type="entry name" value="BETA-GLUCOSIDASE"/>
    <property type="match status" value="1"/>
</dbReference>
<dbReference type="PROSITE" id="PS51820">
    <property type="entry name" value="PA14"/>
    <property type="match status" value="1"/>
</dbReference>
<dbReference type="InterPro" id="IPR001764">
    <property type="entry name" value="Glyco_hydro_3_N"/>
</dbReference>
<dbReference type="InterPro" id="IPR036962">
    <property type="entry name" value="Glyco_hydro_3_N_sf"/>
</dbReference>
<dbReference type="InterPro" id="IPR017853">
    <property type="entry name" value="GH"/>
</dbReference>
<dbReference type="Pfam" id="PF14310">
    <property type="entry name" value="Fn3-like"/>
    <property type="match status" value="1"/>
</dbReference>
<feature type="compositionally biased region" description="Basic and acidic residues" evidence="3">
    <location>
        <begin position="450"/>
        <end position="463"/>
    </location>
</feature>
<organism evidence="6 7">
    <name type="scientific">Streptomyces rectiviolaceus</name>
    <dbReference type="NCBI Taxonomy" id="332591"/>
    <lineage>
        <taxon>Bacteria</taxon>
        <taxon>Bacillati</taxon>
        <taxon>Actinomycetota</taxon>
        <taxon>Actinomycetes</taxon>
        <taxon>Kitasatosporales</taxon>
        <taxon>Streptomycetaceae</taxon>
        <taxon>Streptomyces</taxon>
    </lineage>
</organism>
<evidence type="ECO:0000256" key="3">
    <source>
        <dbReference type="SAM" id="MobiDB-lite"/>
    </source>
</evidence>
<evidence type="ECO:0000256" key="4">
    <source>
        <dbReference type="SAM" id="SignalP"/>
    </source>
</evidence>
<evidence type="ECO:0000256" key="1">
    <source>
        <dbReference type="ARBA" id="ARBA00005336"/>
    </source>
</evidence>
<feature type="region of interest" description="Disordered" evidence="3">
    <location>
        <begin position="688"/>
        <end position="708"/>
    </location>
</feature>
<dbReference type="PANTHER" id="PTHR42715">
    <property type="entry name" value="BETA-GLUCOSIDASE"/>
    <property type="match status" value="1"/>
</dbReference>
<dbReference type="InterPro" id="IPR013783">
    <property type="entry name" value="Ig-like_fold"/>
</dbReference>
<dbReference type="Pfam" id="PF01915">
    <property type="entry name" value="Glyco_hydro_3_C"/>
    <property type="match status" value="1"/>
</dbReference>
<dbReference type="Gene3D" id="3.40.50.1700">
    <property type="entry name" value="Glycoside hydrolase family 3 C-terminal domain"/>
    <property type="match status" value="1"/>
</dbReference>
<proteinExistence type="inferred from homology"/>
<dbReference type="Proteomes" id="UP001501637">
    <property type="component" value="Unassembled WGS sequence"/>
</dbReference>
<evidence type="ECO:0000313" key="6">
    <source>
        <dbReference type="EMBL" id="GAA3101732.1"/>
    </source>
</evidence>
<dbReference type="SUPFAM" id="SSF51445">
    <property type="entry name" value="(Trans)glycosidases"/>
    <property type="match status" value="1"/>
</dbReference>
<evidence type="ECO:0000259" key="5">
    <source>
        <dbReference type="PROSITE" id="PS51820"/>
    </source>
</evidence>
<protein>
    <submittedName>
        <fullName evidence="6">Glycoside hydrolase family 3 C-terminal domain-containing protein</fullName>
    </submittedName>
</protein>
<dbReference type="GO" id="GO:0016787">
    <property type="term" value="F:hydrolase activity"/>
    <property type="evidence" value="ECO:0007669"/>
    <property type="project" value="UniProtKB-KW"/>
</dbReference>
<accession>A0ABP6MCU3</accession>
<dbReference type="InterPro" id="IPR036881">
    <property type="entry name" value="Glyco_hydro_3_C_sf"/>
</dbReference>
<dbReference type="Gene3D" id="2.60.120.380">
    <property type="match status" value="1"/>
</dbReference>
<sequence length="877" mass="93151">MKQLGGTAAAFAFVAAAGQSAAGSPAAAAESAGTGGTASPGAAAATRRVRGLIARLTLDEKISLVHGATDPRRLGQAGYLPGVKRLGIPELRLSDGPAGVNVTKSATGLPPVATLGSSFNLELAREYGEVMGREGRTLDMDVLLAPQIELSRTPFFSRNKDQSGEDPYLNGLIGAAQVEGVQAQGMLAQAKHFLANNQRLHEFDREKPENSYDFVVDDRTLHELYLPAFEAVVRAGVASVMSAYNHLNGQWNSEQSTTLTDILRGELGFKGFVTSDWGATHSTAALEAGQDMQMWDGSFYGGPLKKAIKDGSIPEAALDTAVSRILGRYDAFGMLDGSRVPARKRIDVRAGARIAREVATQGAVLLANDGGLPLSHAALRDLALIGPTAGQVATSVSGERAYGFEERMVSPLDALRRSTKRKIAYEVGVDLTGTAVPASAFPDGLTRKGGGKDEGKDEGKDKTVDFVGDKALPVGTTAEWTGTFVPPTTGEYALKIQGWGAAVSLSLDGLELTTAAGARDSFARKWSSIVPTTDGLDNGQADPVQLTGGKSYQVVVKATGWATTIAERGPVQVRFAWVTLEQRTASVAAAAKLAQRVHTPVVFAFNGSGGSVGGSGDFTTLTLPAHQDELITAVARANPRTVVVLTTGCPATMPWRREVGTILHTGYVGQEGGWSTADLLTGRANPGGKATVTWPKKDTDHPTLDPAHPERYYGVDGVVTYSEGIFTGYRGFDKADIEPLFPFGHGLSYTEFGYRDLSVRRAGADYEVSFTVTNRGRRTGAEVPQVYVGAPRGADVEMAVRTLAAFDRVELRAGESRRVRVRVAERQLSYWDTDRGRWVRPEGRRAVYVGSSSRDIRLTGVARQAAAGRPTSPSRLS</sequence>
<dbReference type="SUPFAM" id="SSF52279">
    <property type="entry name" value="Beta-D-glucan exohydrolase, C-terminal domain"/>
    <property type="match status" value="1"/>
</dbReference>
<dbReference type="PRINTS" id="PR00133">
    <property type="entry name" value="GLHYDRLASE3"/>
</dbReference>
<evidence type="ECO:0000256" key="2">
    <source>
        <dbReference type="ARBA" id="ARBA00022801"/>
    </source>
</evidence>